<accession>A0ABX2HBF4</accession>
<dbReference type="Pfam" id="PF06107">
    <property type="entry name" value="DUF951"/>
    <property type="match status" value="1"/>
</dbReference>
<gene>
    <name evidence="1" type="ORF">G5B17_15540</name>
</gene>
<name>A0ABX2HBF4_9FIRM</name>
<evidence type="ECO:0000313" key="1">
    <source>
        <dbReference type="EMBL" id="NSG86787.1"/>
    </source>
</evidence>
<reference evidence="1 2" key="1">
    <citation type="journal article" date="2020" name="Cell Host Microbe">
        <title>Functional and Genomic Variation between Human-Derived Isolates of Lachnospiraceae Reveals Inter- and Intra-Species Diversity.</title>
        <authorList>
            <person name="Sorbara M.T."/>
            <person name="Littmann E.R."/>
            <person name="Fontana E."/>
            <person name="Moody T.U."/>
            <person name="Kohout C.E."/>
            <person name="Gjonbalaj M."/>
            <person name="Eaton V."/>
            <person name="Seok R."/>
            <person name="Leiner I.M."/>
            <person name="Pamer E.G."/>
        </authorList>
    </citation>
    <scope>NUCLEOTIDE SEQUENCE [LARGE SCALE GENOMIC DNA]</scope>
    <source>
        <strain evidence="1 2">MSK.17.74</strain>
    </source>
</reference>
<organism evidence="1 2">
    <name type="scientific">Blautia faecis</name>
    <dbReference type="NCBI Taxonomy" id="871665"/>
    <lineage>
        <taxon>Bacteria</taxon>
        <taxon>Bacillati</taxon>
        <taxon>Bacillota</taxon>
        <taxon>Clostridia</taxon>
        <taxon>Lachnospirales</taxon>
        <taxon>Lachnospiraceae</taxon>
        <taxon>Blautia</taxon>
    </lineage>
</organism>
<dbReference type="InterPro" id="IPR009296">
    <property type="entry name" value="DUF951"/>
</dbReference>
<keyword evidence="2" id="KW-1185">Reference proteome</keyword>
<dbReference type="EMBL" id="JAAITS010000050">
    <property type="protein sequence ID" value="NSG86787.1"/>
    <property type="molecule type" value="Genomic_DNA"/>
</dbReference>
<sequence>MAAVVYEVGDIVTLKKGHPCGSKEWEILRVGADFRLKCMGCGHQIMVPRKMVEKNTKNLQKKEK</sequence>
<dbReference type="PANTHER" id="PTHR38455:SF1">
    <property type="entry name" value="DUF951 DOMAIN-CONTAINING PROTEIN"/>
    <property type="match status" value="1"/>
</dbReference>
<dbReference type="RefSeq" id="WP_173715669.1">
    <property type="nucleotide sequence ID" value="NZ_JAAINN010000002.1"/>
</dbReference>
<dbReference type="GeneID" id="69512784"/>
<evidence type="ECO:0000313" key="2">
    <source>
        <dbReference type="Proteomes" id="UP001644719"/>
    </source>
</evidence>
<comment type="caution">
    <text evidence="1">The sequence shown here is derived from an EMBL/GenBank/DDBJ whole genome shotgun (WGS) entry which is preliminary data.</text>
</comment>
<dbReference type="PIRSF" id="PIRSF037263">
    <property type="entry name" value="DUF951_bac"/>
    <property type="match status" value="1"/>
</dbReference>
<proteinExistence type="predicted"/>
<protein>
    <submittedName>
        <fullName evidence="1">DUF951 domain-containing protein</fullName>
    </submittedName>
</protein>
<dbReference type="PANTHER" id="PTHR38455">
    <property type="entry name" value="HYPOTHETICAL CYTOSOLIC PROTEIN"/>
    <property type="match status" value="1"/>
</dbReference>
<dbReference type="Proteomes" id="UP001644719">
    <property type="component" value="Unassembled WGS sequence"/>
</dbReference>